<dbReference type="GO" id="GO:0004385">
    <property type="term" value="F:GMP kinase activity"/>
    <property type="evidence" value="ECO:0007669"/>
    <property type="project" value="UniProtKB-UniRule"/>
</dbReference>
<evidence type="ECO:0000256" key="11">
    <source>
        <dbReference type="ARBA" id="ARBA00030128"/>
    </source>
</evidence>
<sequence length="210" mass="24055">MKQGLLIILSGFSGSGKGTIMKRLLEKYDNYALSVSATTRKPRPGEREGVDYFYKTEDEFKKMIEEDAFLEYACYVEHSYGTPAAYVDEQLESGRDVILEIEIQGALKVKKKRPDTLLVFVTPPSAQELERRLVGRGTESGEVIRSRMKRAQEEAKAIPHYDYLLVNDDLEETTDRLHNLIQSQHMLVSRQEAFVGEFSRELEELEAARK</sequence>
<protein>
    <recommendedName>
        <fullName evidence="5 13">Guanylate kinase</fullName>
        <ecNumber evidence="4 13">2.7.4.8</ecNumber>
    </recommendedName>
    <alternativeName>
        <fullName evidence="11 13">GMP kinase</fullName>
    </alternativeName>
</protein>
<proteinExistence type="inferred from homology"/>
<evidence type="ECO:0000256" key="2">
    <source>
        <dbReference type="ARBA" id="ARBA00004496"/>
    </source>
</evidence>
<evidence type="ECO:0000259" key="14">
    <source>
        <dbReference type="PROSITE" id="PS50052"/>
    </source>
</evidence>
<dbReference type="InterPro" id="IPR008144">
    <property type="entry name" value="Guanylate_kin-like_dom"/>
</dbReference>
<comment type="similarity">
    <text evidence="3 13">Belongs to the guanylate kinase family.</text>
</comment>
<comment type="catalytic activity">
    <reaction evidence="12 13">
        <text>GMP + ATP = GDP + ADP</text>
        <dbReference type="Rhea" id="RHEA:20780"/>
        <dbReference type="ChEBI" id="CHEBI:30616"/>
        <dbReference type="ChEBI" id="CHEBI:58115"/>
        <dbReference type="ChEBI" id="CHEBI:58189"/>
        <dbReference type="ChEBI" id="CHEBI:456216"/>
        <dbReference type="EC" id="2.7.4.8"/>
    </reaction>
</comment>
<dbReference type="GO" id="GO:0005524">
    <property type="term" value="F:ATP binding"/>
    <property type="evidence" value="ECO:0007669"/>
    <property type="project" value="UniProtKB-UniRule"/>
</dbReference>
<keyword evidence="16" id="KW-1185">Reference proteome</keyword>
<evidence type="ECO:0000256" key="6">
    <source>
        <dbReference type="ARBA" id="ARBA00022490"/>
    </source>
</evidence>
<comment type="subcellular location">
    <subcellularLocation>
        <location evidence="2 13">Cytoplasm</location>
    </subcellularLocation>
</comment>
<dbReference type="HAMAP" id="MF_00328">
    <property type="entry name" value="Guanylate_kinase"/>
    <property type="match status" value="1"/>
</dbReference>
<dbReference type="Pfam" id="PF00625">
    <property type="entry name" value="Guanylate_kin"/>
    <property type="match status" value="1"/>
</dbReference>
<evidence type="ECO:0000256" key="1">
    <source>
        <dbReference type="ARBA" id="ARBA00003531"/>
    </source>
</evidence>
<dbReference type="AlphaFoldDB" id="A0A7X2P617"/>
<evidence type="ECO:0000256" key="3">
    <source>
        <dbReference type="ARBA" id="ARBA00005790"/>
    </source>
</evidence>
<dbReference type="EC" id="2.7.4.8" evidence="4 13"/>
<keyword evidence="9 13" id="KW-0418">Kinase</keyword>
<keyword evidence="7 13" id="KW-0808">Transferase</keyword>
<dbReference type="GO" id="GO:0005829">
    <property type="term" value="C:cytosol"/>
    <property type="evidence" value="ECO:0007669"/>
    <property type="project" value="TreeGrafter"/>
</dbReference>
<dbReference type="SMART" id="SM00072">
    <property type="entry name" value="GuKc"/>
    <property type="match status" value="1"/>
</dbReference>
<dbReference type="SUPFAM" id="SSF52540">
    <property type="entry name" value="P-loop containing nucleoside triphosphate hydrolases"/>
    <property type="match status" value="1"/>
</dbReference>
<dbReference type="PROSITE" id="PS50052">
    <property type="entry name" value="GUANYLATE_KINASE_2"/>
    <property type="match status" value="1"/>
</dbReference>
<feature type="binding site" evidence="13">
    <location>
        <begin position="11"/>
        <end position="18"/>
    </location>
    <ligand>
        <name>ATP</name>
        <dbReference type="ChEBI" id="CHEBI:30616"/>
    </ligand>
</feature>
<evidence type="ECO:0000256" key="8">
    <source>
        <dbReference type="ARBA" id="ARBA00022741"/>
    </source>
</evidence>
<gene>
    <name evidence="13" type="primary">gmk</name>
    <name evidence="15" type="ORF">FYJ60_00820</name>
</gene>
<dbReference type="RefSeq" id="WP_154456695.1">
    <property type="nucleotide sequence ID" value="NZ_VUMV01000001.1"/>
</dbReference>
<name>A0A7X2P617_9FIRM</name>
<evidence type="ECO:0000256" key="10">
    <source>
        <dbReference type="ARBA" id="ARBA00022840"/>
    </source>
</evidence>
<evidence type="ECO:0000313" key="16">
    <source>
        <dbReference type="Proteomes" id="UP000466864"/>
    </source>
</evidence>
<dbReference type="NCBIfam" id="TIGR03263">
    <property type="entry name" value="guanyl_kin"/>
    <property type="match status" value="1"/>
</dbReference>
<comment type="function">
    <text evidence="1 13">Essential for recycling GMP and indirectly, cGMP.</text>
</comment>
<evidence type="ECO:0000256" key="12">
    <source>
        <dbReference type="ARBA" id="ARBA00048594"/>
    </source>
</evidence>
<dbReference type="EMBL" id="VUMV01000001">
    <property type="protein sequence ID" value="MST80880.1"/>
    <property type="molecule type" value="Genomic_DNA"/>
</dbReference>
<evidence type="ECO:0000256" key="5">
    <source>
        <dbReference type="ARBA" id="ARBA00016296"/>
    </source>
</evidence>
<feature type="domain" description="Guanylate kinase-like" evidence="14">
    <location>
        <begin position="4"/>
        <end position="182"/>
    </location>
</feature>
<dbReference type="InterPro" id="IPR027417">
    <property type="entry name" value="P-loop_NTPase"/>
</dbReference>
<evidence type="ECO:0000256" key="9">
    <source>
        <dbReference type="ARBA" id="ARBA00022777"/>
    </source>
</evidence>
<dbReference type="InterPro" id="IPR017665">
    <property type="entry name" value="Guanylate_kinase"/>
</dbReference>
<evidence type="ECO:0000256" key="13">
    <source>
        <dbReference type="HAMAP-Rule" id="MF_00328"/>
    </source>
</evidence>
<dbReference type="Gene3D" id="3.40.50.300">
    <property type="entry name" value="P-loop containing nucleotide triphosphate hydrolases"/>
    <property type="match status" value="1"/>
</dbReference>
<dbReference type="InterPro" id="IPR020590">
    <property type="entry name" value="Guanylate_kinase_CS"/>
</dbReference>
<dbReference type="CDD" id="cd00071">
    <property type="entry name" value="GMPK"/>
    <property type="match status" value="1"/>
</dbReference>
<accession>A0A7X2P617</accession>
<dbReference type="Gene3D" id="3.30.63.10">
    <property type="entry name" value="Guanylate Kinase phosphate binding domain"/>
    <property type="match status" value="1"/>
</dbReference>
<organism evidence="15 16">
    <name type="scientific">Bilifractor porci</name>
    <dbReference type="NCBI Taxonomy" id="2606636"/>
    <lineage>
        <taxon>Bacteria</taxon>
        <taxon>Bacillati</taxon>
        <taxon>Bacillota</taxon>
        <taxon>Clostridia</taxon>
        <taxon>Lachnospirales</taxon>
        <taxon>Lachnospiraceae</taxon>
        <taxon>Bilifractor</taxon>
    </lineage>
</organism>
<dbReference type="Proteomes" id="UP000466864">
    <property type="component" value="Unassembled WGS sequence"/>
</dbReference>
<dbReference type="PANTHER" id="PTHR23117:SF13">
    <property type="entry name" value="GUANYLATE KINASE"/>
    <property type="match status" value="1"/>
</dbReference>
<evidence type="ECO:0000256" key="4">
    <source>
        <dbReference type="ARBA" id="ARBA00012961"/>
    </source>
</evidence>
<dbReference type="PANTHER" id="PTHR23117">
    <property type="entry name" value="GUANYLATE KINASE-RELATED"/>
    <property type="match status" value="1"/>
</dbReference>
<keyword evidence="8 13" id="KW-0547">Nucleotide-binding</keyword>
<dbReference type="InterPro" id="IPR008145">
    <property type="entry name" value="GK/Ca_channel_bsu"/>
</dbReference>
<comment type="caution">
    <text evidence="15">The sequence shown here is derived from an EMBL/GenBank/DDBJ whole genome shotgun (WGS) entry which is preliminary data.</text>
</comment>
<dbReference type="PROSITE" id="PS00856">
    <property type="entry name" value="GUANYLATE_KINASE_1"/>
    <property type="match status" value="1"/>
</dbReference>
<keyword evidence="6 13" id="KW-0963">Cytoplasm</keyword>
<reference evidence="15 16" key="1">
    <citation type="submission" date="2019-08" db="EMBL/GenBank/DDBJ databases">
        <title>In-depth cultivation of the pig gut microbiome towards novel bacterial diversity and tailored functional studies.</title>
        <authorList>
            <person name="Wylensek D."/>
            <person name="Hitch T.C.A."/>
            <person name="Clavel T."/>
        </authorList>
    </citation>
    <scope>NUCLEOTIDE SEQUENCE [LARGE SCALE GENOMIC DNA]</scope>
    <source>
        <strain evidence="15 16">Oil+RF-744-WCA-WT-13</strain>
    </source>
</reference>
<evidence type="ECO:0000256" key="7">
    <source>
        <dbReference type="ARBA" id="ARBA00022679"/>
    </source>
</evidence>
<evidence type="ECO:0000313" key="15">
    <source>
        <dbReference type="EMBL" id="MST80880.1"/>
    </source>
</evidence>
<keyword evidence="10 13" id="KW-0067">ATP-binding</keyword>
<dbReference type="FunFam" id="3.30.63.10:FF:000005">
    <property type="entry name" value="Guanylate kinase"/>
    <property type="match status" value="1"/>
</dbReference>